<accession>A0ABS0ARB3</accession>
<proteinExistence type="predicted"/>
<keyword evidence="2" id="KW-0436">Ligase</keyword>
<dbReference type="InterPro" id="IPR029062">
    <property type="entry name" value="Class_I_gatase-like"/>
</dbReference>
<keyword evidence="2" id="KW-0315">Glutamine amidotransferase</keyword>
<dbReference type="Proteomes" id="UP000662703">
    <property type="component" value="Unassembled WGS sequence"/>
</dbReference>
<dbReference type="EC" id="6.3.5.2" evidence="2"/>
<protein>
    <submittedName>
        <fullName evidence="2">Glutamine amidotransferase</fullName>
        <ecNumber evidence="2">6.3.5.2</ecNumber>
    </submittedName>
</protein>
<organism evidence="2 3">
    <name type="scientific">Alloalcanivorax profundimaris</name>
    <dbReference type="NCBI Taxonomy" id="2735259"/>
    <lineage>
        <taxon>Bacteria</taxon>
        <taxon>Pseudomonadati</taxon>
        <taxon>Pseudomonadota</taxon>
        <taxon>Gammaproteobacteria</taxon>
        <taxon>Oceanospirillales</taxon>
        <taxon>Alcanivoracaceae</taxon>
        <taxon>Alloalcanivorax</taxon>
    </lineage>
</organism>
<comment type="caution">
    <text evidence="2">The sequence shown here is derived from an EMBL/GenBank/DDBJ whole genome shotgun (WGS) entry which is preliminary data.</text>
</comment>
<sequence length="238" mass="25973">MKTALALRHLHFEDLGTLEPLLEERGYQVRYVDATQADLSALDANASDLLIILGGPIGAFDDELYPFLTDELRLIEQRLAGGRPLLGICLGAQLIARELGAAVAPMGFKEIGFAPLTLTAEGRESVLSPLADVPVLHWHGDRFETPPGSRLLAGTEGCPQQAYAFGNAVLGLQFHLEADADRIESWLVGHCCELALAGLDPRAVREDARRHGQSLARAARRVIGTWLDRQLDSNEHLR</sequence>
<dbReference type="RefSeq" id="WP_194864600.1">
    <property type="nucleotide sequence ID" value="NZ_ARXX01000015.1"/>
</dbReference>
<keyword evidence="3" id="KW-1185">Reference proteome</keyword>
<dbReference type="CDD" id="cd01741">
    <property type="entry name" value="GATase1_1"/>
    <property type="match status" value="1"/>
</dbReference>
<dbReference type="SUPFAM" id="SSF52317">
    <property type="entry name" value="Class I glutamine amidotransferase-like"/>
    <property type="match status" value="1"/>
</dbReference>
<dbReference type="PROSITE" id="PS51273">
    <property type="entry name" value="GATASE_TYPE_1"/>
    <property type="match status" value="1"/>
</dbReference>
<gene>
    <name evidence="2" type="ORF">Y5W_01310</name>
</gene>
<dbReference type="Pfam" id="PF00117">
    <property type="entry name" value="GATase"/>
    <property type="match status" value="1"/>
</dbReference>
<dbReference type="Gene3D" id="3.40.50.880">
    <property type="match status" value="1"/>
</dbReference>
<evidence type="ECO:0000259" key="1">
    <source>
        <dbReference type="Pfam" id="PF00117"/>
    </source>
</evidence>
<dbReference type="EMBL" id="ARXX01000015">
    <property type="protein sequence ID" value="MBF5056016.1"/>
    <property type="molecule type" value="Genomic_DNA"/>
</dbReference>
<dbReference type="InterPro" id="IPR017926">
    <property type="entry name" value="GATASE"/>
</dbReference>
<evidence type="ECO:0000313" key="3">
    <source>
        <dbReference type="Proteomes" id="UP000662703"/>
    </source>
</evidence>
<dbReference type="InterPro" id="IPR044992">
    <property type="entry name" value="ChyE-like"/>
</dbReference>
<feature type="domain" description="Glutamine amidotransferase" evidence="1">
    <location>
        <begin position="22"/>
        <end position="179"/>
    </location>
</feature>
<dbReference type="PANTHER" id="PTHR42695">
    <property type="entry name" value="GLUTAMINE AMIDOTRANSFERASE YLR126C-RELATED"/>
    <property type="match status" value="1"/>
</dbReference>
<reference evidence="2 3" key="1">
    <citation type="submission" date="2012-09" db="EMBL/GenBank/DDBJ databases">
        <title>Genome Sequence of alkane-degrading Bacterium Alcanivorax sp. 521-1.</title>
        <authorList>
            <person name="Lai Q."/>
            <person name="Shao Z."/>
        </authorList>
    </citation>
    <scope>NUCLEOTIDE SEQUENCE [LARGE SCALE GENOMIC DNA]</scope>
    <source>
        <strain evidence="2 3">521-1</strain>
    </source>
</reference>
<dbReference type="PANTHER" id="PTHR42695:SF5">
    <property type="entry name" value="GLUTAMINE AMIDOTRANSFERASE YLR126C-RELATED"/>
    <property type="match status" value="1"/>
</dbReference>
<dbReference type="NCBIfam" id="NF005458">
    <property type="entry name" value="PRK07053.1"/>
    <property type="match status" value="1"/>
</dbReference>
<dbReference type="GO" id="GO:0003922">
    <property type="term" value="F:GMP synthase (glutamine-hydrolyzing) activity"/>
    <property type="evidence" value="ECO:0007669"/>
    <property type="project" value="UniProtKB-EC"/>
</dbReference>
<name>A0ABS0ARB3_9GAMM</name>
<evidence type="ECO:0000313" key="2">
    <source>
        <dbReference type="EMBL" id="MBF5056016.1"/>
    </source>
</evidence>